<evidence type="ECO:0000256" key="2">
    <source>
        <dbReference type="SAM" id="Phobius"/>
    </source>
</evidence>
<dbReference type="KEGG" id="aplt:ANPL_03400"/>
<keyword evidence="4" id="KW-1185">Reference proteome</keyword>
<organism evidence="3 4">
    <name type="scientific">Anaplasma platys</name>
    <dbReference type="NCBI Taxonomy" id="949"/>
    <lineage>
        <taxon>Bacteria</taxon>
        <taxon>Pseudomonadati</taxon>
        <taxon>Pseudomonadota</taxon>
        <taxon>Alphaproteobacteria</taxon>
        <taxon>Rickettsiales</taxon>
        <taxon>Anaplasmataceae</taxon>
        <taxon>Anaplasma</taxon>
    </lineage>
</organism>
<dbReference type="InterPro" id="IPR002110">
    <property type="entry name" value="Ankyrin_rpt"/>
</dbReference>
<dbReference type="PANTHER" id="PTHR24121:SF23">
    <property type="entry name" value="NO MECHANORECEPTOR POTENTIAL C, ISOFORM H"/>
    <property type="match status" value="1"/>
</dbReference>
<dbReference type="Pfam" id="PF12796">
    <property type="entry name" value="Ank_2"/>
    <property type="match status" value="1"/>
</dbReference>
<sequence length="887" mass="98006">MCQAKFSEKYSYLQVSRVSNMTQPCVNSGTFQEYLKILIKRLNAASKFGGIVNEITRALKEHPGIAGERFLVLHNKTQRRVVFSDTLDALRDLDWKKSDLIVAHDCSVMHIPFIVGSVVYVDEVCELCEFIVRKGGDVNAKACQIIPTMGDLSPVNEHKEKSPIFYAIEKKSAPMVSKLIELSADFEHGMLDTFSQSDTVTPVMYAISETIKSYEREDGSYEVIDLLLSRVQVENVIAQMRDNKALSDIVLNFVAMVGLDLDVFPGMPMEAVKGDHVNIIELFLKSSRIFAEQLAAIKLSNKYKNMLYSRVSGRRGTSAKAVPMSSLPLSAGFHRYVESLPDLSNSSFVGRHIIFSTDIGDYATQILTLAAYYGHIEVVRWLLKNEVIDVNRANGYGYTPMHFAASMNHVDVVKLLLEAKASTASRNMPYTTSAHIAAINGAKDVLMYLHEVCPETLCEVDASGQNILHYAASCPDDKVEVVKFIVENVKELSPDSRADSKLGAEVLMTRACEEHQTRKGCEITAAEKAQIVEHIKSRGSEVDGSSPLYIAVESQNVRIAQYLIEHANCDPEKTGPGGECTALNLCTNGGTLLHMAVRTKNLDFVRKLLTYKSLDFDIKFRGKTAMDLAIVNRDRAIINLLLQDLRQCLTTTVGYRRVPYSKILSFRGLLDYQGKKILVQRVKGNRSKHNSVITASTLFICSSVLAVSLALGSNAILKLCGIGYTISWEKRVLLVVLLMVPMVAAYVIFSSVSLIKEKELRSKEKFHLATATPRPVGTRRYDSYSSTSDSVLSGASGSGGFKGLDGAEEYLADDSDPAPCVVSRRKRFNKRYDIGQKGAAGGTELLSANRDLVQYQFSSNDMPLPSSELQSCQGFSCRSVSSVSMHS</sequence>
<evidence type="ECO:0000313" key="3">
    <source>
        <dbReference type="EMBL" id="QJC27738.1"/>
    </source>
</evidence>
<proteinExistence type="predicted"/>
<dbReference type="SUPFAM" id="SSF48403">
    <property type="entry name" value="Ankyrin repeat"/>
    <property type="match status" value="1"/>
</dbReference>
<reference evidence="3 4" key="1">
    <citation type="journal article" date="2020" name="Pathogens">
        <title>First Whole Genome Sequence of Anaplasma platys, an Obligate Intracellular Rickettsial Pathogen of Dogs.</title>
        <authorList>
            <person name="Llanes A."/>
            <person name="Rajeev S."/>
        </authorList>
    </citation>
    <scope>NUCLEOTIDE SEQUENCE [LARGE SCALE GENOMIC DNA]</scope>
    <source>
        <strain evidence="3 4">S3</strain>
    </source>
</reference>
<evidence type="ECO:0000256" key="1">
    <source>
        <dbReference type="PROSITE-ProRule" id="PRU00023"/>
    </source>
</evidence>
<gene>
    <name evidence="3" type="ORF">ANPL_03400</name>
</gene>
<evidence type="ECO:0000313" key="4">
    <source>
        <dbReference type="Proteomes" id="UP000500930"/>
    </source>
</evidence>
<dbReference type="EMBL" id="CP046391">
    <property type="protein sequence ID" value="QJC27738.1"/>
    <property type="molecule type" value="Genomic_DNA"/>
</dbReference>
<dbReference type="SMART" id="SM00248">
    <property type="entry name" value="ANK"/>
    <property type="match status" value="9"/>
</dbReference>
<dbReference type="PROSITE" id="PS50088">
    <property type="entry name" value="ANK_REPEAT"/>
    <property type="match status" value="3"/>
</dbReference>
<keyword evidence="2" id="KW-0472">Membrane</keyword>
<feature type="repeat" description="ANK" evidence="1">
    <location>
        <begin position="396"/>
        <end position="428"/>
    </location>
</feature>
<dbReference type="Pfam" id="PF00023">
    <property type="entry name" value="Ank"/>
    <property type="match status" value="1"/>
</dbReference>
<dbReference type="PROSITE" id="PS50297">
    <property type="entry name" value="ANK_REP_REGION"/>
    <property type="match status" value="2"/>
</dbReference>
<keyword evidence="2" id="KW-0812">Transmembrane</keyword>
<feature type="transmembrane region" description="Helical" evidence="2">
    <location>
        <begin position="691"/>
        <end position="712"/>
    </location>
</feature>
<accession>A0A858PYW6</accession>
<dbReference type="Pfam" id="PF13637">
    <property type="entry name" value="Ank_4"/>
    <property type="match status" value="1"/>
</dbReference>
<feature type="transmembrane region" description="Helical" evidence="2">
    <location>
        <begin position="732"/>
        <end position="755"/>
    </location>
</feature>
<keyword evidence="2" id="KW-1133">Transmembrane helix</keyword>
<feature type="repeat" description="ANK" evidence="1">
    <location>
        <begin position="543"/>
        <end position="566"/>
    </location>
</feature>
<protein>
    <submittedName>
        <fullName evidence="3">Uncharacterized protein</fullName>
    </submittedName>
</protein>
<dbReference type="PANTHER" id="PTHR24121">
    <property type="entry name" value="NO MECHANORECEPTOR POTENTIAL C, ISOFORM D-RELATED"/>
    <property type="match status" value="1"/>
</dbReference>
<dbReference type="Proteomes" id="UP000500930">
    <property type="component" value="Chromosome"/>
</dbReference>
<dbReference type="Gene3D" id="1.25.40.20">
    <property type="entry name" value="Ankyrin repeat-containing domain"/>
    <property type="match status" value="3"/>
</dbReference>
<dbReference type="AlphaFoldDB" id="A0A858PYW6"/>
<dbReference type="InterPro" id="IPR036770">
    <property type="entry name" value="Ankyrin_rpt-contain_sf"/>
</dbReference>
<name>A0A858PYW6_9RICK</name>
<keyword evidence="1" id="KW-0040">ANK repeat</keyword>
<feature type="repeat" description="ANK" evidence="1">
    <location>
        <begin position="588"/>
        <end position="621"/>
    </location>
</feature>